<sequence length="132" mass="14228">MARAENRAREAKRADDLTCFVPDVPLKVVIGRKGAWTVALCDYTQKGKAGMELFGITDTTLVEAELAGDQRRCSHAAGDALASLRSLSVPERTHFLRMTSFLLAAAFKLSAPHPEILGLGMSTPLTCLNPSL</sequence>
<proteinExistence type="predicted"/>
<evidence type="ECO:0000313" key="2">
    <source>
        <dbReference type="Proteomes" id="UP000054565"/>
    </source>
</evidence>
<accession>A0A0J6YDI4</accession>
<organism evidence="1 2">
    <name type="scientific">Coccidioides immitis RMSCC 2394</name>
    <dbReference type="NCBI Taxonomy" id="404692"/>
    <lineage>
        <taxon>Eukaryota</taxon>
        <taxon>Fungi</taxon>
        <taxon>Dikarya</taxon>
        <taxon>Ascomycota</taxon>
        <taxon>Pezizomycotina</taxon>
        <taxon>Eurotiomycetes</taxon>
        <taxon>Eurotiomycetidae</taxon>
        <taxon>Onygenales</taxon>
        <taxon>Onygenaceae</taxon>
        <taxon>Coccidioides</taxon>
    </lineage>
</organism>
<dbReference type="AlphaFoldDB" id="A0A0J6YDI4"/>
<evidence type="ECO:0000313" key="1">
    <source>
        <dbReference type="EMBL" id="KMP06756.1"/>
    </source>
</evidence>
<reference evidence="2" key="1">
    <citation type="journal article" date="2010" name="Genome Res.">
        <title>Population genomic sequencing of Coccidioides fungi reveals recent hybridization and transposon control.</title>
        <authorList>
            <person name="Neafsey D.E."/>
            <person name="Barker B.M."/>
            <person name="Sharpton T.J."/>
            <person name="Stajich J.E."/>
            <person name="Park D.J."/>
            <person name="Whiston E."/>
            <person name="Hung C.-Y."/>
            <person name="McMahan C."/>
            <person name="White J."/>
            <person name="Sykes S."/>
            <person name="Heiman D."/>
            <person name="Young S."/>
            <person name="Zeng Q."/>
            <person name="Abouelleil A."/>
            <person name="Aftuck L."/>
            <person name="Bessette D."/>
            <person name="Brown A."/>
            <person name="FitzGerald M."/>
            <person name="Lui A."/>
            <person name="Macdonald J.P."/>
            <person name="Priest M."/>
            <person name="Orbach M.J."/>
            <person name="Galgiani J.N."/>
            <person name="Kirkland T.N."/>
            <person name="Cole G.T."/>
            <person name="Birren B.W."/>
            <person name="Henn M.R."/>
            <person name="Taylor J.W."/>
            <person name="Rounsley S.D."/>
        </authorList>
    </citation>
    <scope>NUCLEOTIDE SEQUENCE [LARGE SCALE GENOMIC DNA]</scope>
    <source>
        <strain evidence="2">RMSCC 2394</strain>
    </source>
</reference>
<dbReference type="Proteomes" id="UP000054565">
    <property type="component" value="Unassembled WGS sequence"/>
</dbReference>
<gene>
    <name evidence="1" type="ORF">CIRG_06437</name>
</gene>
<dbReference type="EMBL" id="DS028096">
    <property type="protein sequence ID" value="KMP06756.1"/>
    <property type="molecule type" value="Genomic_DNA"/>
</dbReference>
<name>A0A0J6YDI4_COCIT</name>
<protein>
    <submittedName>
        <fullName evidence="1">Uncharacterized protein</fullName>
    </submittedName>
</protein>